<name>A0A097KPD4_9CHLO</name>
<evidence type="ECO:0000256" key="8">
    <source>
        <dbReference type="ARBA" id="ARBA00035210"/>
    </source>
</evidence>
<comment type="subunit">
    <text evidence="4 9">Part of the 50S ribosomal subunit; contacts the 5S rRNA.</text>
</comment>
<dbReference type="PANTHER" id="PTHR11994">
    <property type="entry name" value="60S RIBOSOMAL PROTEIN L11-RELATED"/>
    <property type="match status" value="1"/>
</dbReference>
<dbReference type="GO" id="GO:0009507">
    <property type="term" value="C:chloroplast"/>
    <property type="evidence" value="ECO:0007669"/>
    <property type="project" value="UniProtKB-SubCell"/>
</dbReference>
<geneLocation type="chloroplast" evidence="13"/>
<keyword evidence="7 9" id="KW-0687">Ribonucleoprotein</keyword>
<evidence type="ECO:0000256" key="5">
    <source>
        <dbReference type="ARBA" id="ARBA00022528"/>
    </source>
</evidence>
<evidence type="ECO:0000256" key="10">
    <source>
        <dbReference type="RuleBase" id="RU003930"/>
    </source>
</evidence>
<dbReference type="NCBIfam" id="NF000585">
    <property type="entry name" value="PRK00010.1"/>
    <property type="match status" value="1"/>
</dbReference>
<dbReference type="GeneID" id="22160435"/>
<gene>
    <name evidence="9 13" type="primary">rpl5</name>
</gene>
<dbReference type="GO" id="GO:0006412">
    <property type="term" value="P:translation"/>
    <property type="evidence" value="ECO:0007669"/>
    <property type="project" value="UniProtKB-UniRule"/>
</dbReference>
<keyword evidence="9" id="KW-0694">RNA-binding</keyword>
<comment type="subcellular location">
    <subcellularLocation>
        <location evidence="2 9">Plastid</location>
        <location evidence="2 9">Chloroplast</location>
    </subcellularLocation>
</comment>
<dbReference type="Pfam" id="PF00673">
    <property type="entry name" value="Ribosomal_L5_C"/>
    <property type="match status" value="1"/>
</dbReference>
<dbReference type="InterPro" id="IPR002132">
    <property type="entry name" value="Ribosomal_uL5"/>
</dbReference>
<keyword evidence="13" id="KW-0934">Plastid</keyword>
<keyword evidence="9" id="KW-0699">rRNA-binding</keyword>
<comment type="function">
    <text evidence="1 9">Binds 5S rRNA, forms part of the central protuberance of the 50S subunit.</text>
</comment>
<evidence type="ECO:0000259" key="11">
    <source>
        <dbReference type="Pfam" id="PF00281"/>
    </source>
</evidence>
<feature type="domain" description="Large ribosomal subunit protein uL5 N-terminal" evidence="11">
    <location>
        <begin position="46"/>
        <end position="102"/>
    </location>
</feature>
<evidence type="ECO:0000256" key="1">
    <source>
        <dbReference type="ARBA" id="ARBA00003898"/>
    </source>
</evidence>
<keyword evidence="6 9" id="KW-0689">Ribosomal protein</keyword>
<evidence type="ECO:0000256" key="6">
    <source>
        <dbReference type="ARBA" id="ARBA00022980"/>
    </source>
</evidence>
<feature type="domain" description="Large ribosomal subunit protein uL5 C-terminal" evidence="12">
    <location>
        <begin position="106"/>
        <end position="199"/>
    </location>
</feature>
<dbReference type="InterPro" id="IPR031309">
    <property type="entry name" value="Ribosomal_uL5_C"/>
</dbReference>
<organism evidence="13">
    <name type="scientific">Binuclearia lauterbornii</name>
    <dbReference type="NCBI Taxonomy" id="3087189"/>
    <lineage>
        <taxon>Eukaryota</taxon>
        <taxon>Viridiplantae</taxon>
        <taxon>Chlorophyta</taxon>
        <taxon>core chlorophytes</taxon>
        <taxon>Trebouxiophyceae</taxon>
        <taxon>Chlorellales</taxon>
        <taxon>Oocystaceae</taxon>
        <taxon>Oocystaceae incertae sedis</taxon>
        <taxon>Binuclearia</taxon>
    </lineage>
</organism>
<dbReference type="PIRSF" id="PIRSF002161">
    <property type="entry name" value="Ribosomal_L5"/>
    <property type="match status" value="1"/>
</dbReference>
<dbReference type="AlphaFoldDB" id="A0A097KPD4"/>
<dbReference type="GO" id="GO:0019843">
    <property type="term" value="F:rRNA binding"/>
    <property type="evidence" value="ECO:0007669"/>
    <property type="project" value="UniProtKB-UniRule"/>
</dbReference>
<accession>A0A097KPD4</accession>
<evidence type="ECO:0000256" key="7">
    <source>
        <dbReference type="ARBA" id="ARBA00023274"/>
    </source>
</evidence>
<evidence type="ECO:0000256" key="4">
    <source>
        <dbReference type="ARBA" id="ARBA00011505"/>
    </source>
</evidence>
<dbReference type="HAMAP" id="MF_01333_B">
    <property type="entry name" value="Ribosomal_uL5_B"/>
    <property type="match status" value="1"/>
</dbReference>
<evidence type="ECO:0000256" key="9">
    <source>
        <dbReference type="HAMAP-Rule" id="MF_01333"/>
    </source>
</evidence>
<dbReference type="InterPro" id="IPR020930">
    <property type="entry name" value="Ribosomal_uL5_bac-type"/>
</dbReference>
<reference evidence="13" key="1">
    <citation type="journal article" date="2014" name="BMC Evol. Biol.">
        <title>Chloroplast phylogenomic analysis resolves deep-level relationships within the green algal class Trebouxiophyceae.</title>
        <authorList>
            <person name="Lemieux C."/>
            <person name="Otis C."/>
            <person name="Turmel M."/>
        </authorList>
    </citation>
    <scope>NUCLEOTIDE SEQUENCE</scope>
</reference>
<dbReference type="GO" id="GO:0003735">
    <property type="term" value="F:structural constituent of ribosome"/>
    <property type="evidence" value="ECO:0007669"/>
    <property type="project" value="InterPro"/>
</dbReference>
<dbReference type="InterPro" id="IPR022803">
    <property type="entry name" value="Ribosomal_uL5_dom_sf"/>
</dbReference>
<evidence type="ECO:0000256" key="3">
    <source>
        <dbReference type="ARBA" id="ARBA00008553"/>
    </source>
</evidence>
<comment type="similarity">
    <text evidence="3 9 10">Belongs to the universal ribosomal protein uL5 family.</text>
</comment>
<dbReference type="GO" id="GO:1990904">
    <property type="term" value="C:ribonucleoprotein complex"/>
    <property type="evidence" value="ECO:0007669"/>
    <property type="project" value="UniProtKB-KW"/>
</dbReference>
<dbReference type="Pfam" id="PF00281">
    <property type="entry name" value="Ribosomal_L5"/>
    <property type="match status" value="1"/>
</dbReference>
<dbReference type="InterPro" id="IPR020929">
    <property type="entry name" value="Ribosomal_uL5_CS"/>
</dbReference>
<dbReference type="SUPFAM" id="SSF55282">
    <property type="entry name" value="RL5-like"/>
    <property type="match status" value="1"/>
</dbReference>
<dbReference type="FunFam" id="3.30.1440.10:FF:000001">
    <property type="entry name" value="50S ribosomal protein L5"/>
    <property type="match status" value="1"/>
</dbReference>
<keyword evidence="5 13" id="KW-0150">Chloroplast</keyword>
<dbReference type="InterPro" id="IPR031310">
    <property type="entry name" value="Ribosomal_uL5_N"/>
</dbReference>
<evidence type="ECO:0000313" key="13">
    <source>
        <dbReference type="EMBL" id="AIT95041.1"/>
    </source>
</evidence>
<protein>
    <recommendedName>
        <fullName evidence="8 9">Large ribosomal subunit protein uL5c</fullName>
    </recommendedName>
</protein>
<dbReference type="EMBL" id="KM462880">
    <property type="protein sequence ID" value="AIT95041.1"/>
    <property type="molecule type" value="Genomic_DNA"/>
</dbReference>
<dbReference type="GO" id="GO:0005840">
    <property type="term" value="C:ribosome"/>
    <property type="evidence" value="ECO:0007669"/>
    <property type="project" value="UniProtKB-KW"/>
</dbReference>
<dbReference type="PROSITE" id="PS00358">
    <property type="entry name" value="RIBOSOMAL_L5"/>
    <property type="match status" value="1"/>
</dbReference>
<dbReference type="RefSeq" id="YP_009106229.1">
    <property type="nucleotide sequence ID" value="NC_025541.1"/>
</dbReference>
<evidence type="ECO:0000259" key="12">
    <source>
        <dbReference type="Pfam" id="PF00673"/>
    </source>
</evidence>
<dbReference type="Gene3D" id="3.30.1440.10">
    <property type="match status" value="1"/>
</dbReference>
<evidence type="ECO:0000256" key="2">
    <source>
        <dbReference type="ARBA" id="ARBA00004229"/>
    </source>
</evidence>
<sequence>MSQDHLMNKYLIISSVIENNTMTQRLKTLYYQQIIPKLMEEFTYKNKYQVPQIEKIVINRGLGDASQNAKLLDSSLNELTLIAGQKGIVTRSKKAIAGFKVREKMPVGISVTLRGERMYGFLDRLINLALPRIRDFQGINPKSFDGHGNYSIGLEEQLMFPEIDYDKIDQLRGMDISIVTTSKNDQEGVALLKAFGLPFKIDISKEK</sequence>
<proteinExistence type="inferred from homology"/>